<keyword evidence="2" id="KW-1185">Reference proteome</keyword>
<reference evidence="1" key="1">
    <citation type="submission" date="2022-08" db="EMBL/GenBank/DDBJ databases">
        <authorList>
            <consortium name="DOE Joint Genome Institute"/>
            <person name="Min B."/>
            <person name="Riley R."/>
            <person name="Sierra-Patev S."/>
            <person name="Naranjo-Ortiz M."/>
            <person name="Looney B."/>
            <person name="Konkel Z."/>
            <person name="Slot J.C."/>
            <person name="Sakamoto Y."/>
            <person name="Steenwyk J.L."/>
            <person name="Rokas A."/>
            <person name="Carro J."/>
            <person name="Camarero S."/>
            <person name="Ferreira P."/>
            <person name="Molpeceres G."/>
            <person name="Ruiz-Duenas F.J."/>
            <person name="Serrano A."/>
            <person name="Henrissat B."/>
            <person name="Drula E."/>
            <person name="Hughes K.W."/>
            <person name="Mata J.L."/>
            <person name="Ishikawa N.K."/>
            <person name="Vargas-Isla R."/>
            <person name="Ushijima S."/>
            <person name="Smith C.A."/>
            <person name="Ahrendt S."/>
            <person name="Andreopoulos W."/>
            <person name="He G."/>
            <person name="Labutti K."/>
            <person name="Lipzen A."/>
            <person name="Ng V."/>
            <person name="Sandor L."/>
            <person name="Barry K."/>
            <person name="Martinez A.T."/>
            <person name="Xiao Y."/>
            <person name="Gibbons J.G."/>
            <person name="Terashima K."/>
            <person name="Hibbett D.S."/>
            <person name="Grigoriev I.V."/>
        </authorList>
    </citation>
    <scope>NUCLEOTIDE SEQUENCE</scope>
    <source>
        <strain evidence="1">TFB10291</strain>
    </source>
</reference>
<evidence type="ECO:0000313" key="1">
    <source>
        <dbReference type="EMBL" id="KAJ3780108.1"/>
    </source>
</evidence>
<proteinExistence type="predicted"/>
<name>A0AA38NIN8_9AGAR</name>
<dbReference type="AlphaFoldDB" id="A0AA38NIN8"/>
<sequence length="268" mass="30383">MADVFGTDMSGEDVKAWTKYWTELEVYEEKLHEGIEDAQIPLMPTSIDNSNAVMEPQVEVIELLNAALQDTTMDREREHWDRKENGNNAPRLAQVQKVGKKPNKLCVQLAIECSAKDQSGKVTRVYYCIGCDEKRSNNALDRALPHALNCDKLQREWPMLYQKAREEALNRSGVKTITGQSQPQKVRTKKRKIEDESEGRVPVFFTSSEATPSSLTELGTSRISQPQPTLEASWGETSQITAPRQAQIDYFLLRFIICLLSLVIEHSL</sequence>
<dbReference type="Proteomes" id="UP001163798">
    <property type="component" value="Unassembled WGS sequence"/>
</dbReference>
<protein>
    <submittedName>
        <fullName evidence="1">Uncharacterized protein</fullName>
    </submittedName>
</protein>
<comment type="caution">
    <text evidence="1">The sequence shown here is derived from an EMBL/GenBank/DDBJ whole genome shotgun (WGS) entry which is preliminary data.</text>
</comment>
<evidence type="ECO:0000313" key="2">
    <source>
        <dbReference type="Proteomes" id="UP001163798"/>
    </source>
</evidence>
<dbReference type="EMBL" id="MU793912">
    <property type="protein sequence ID" value="KAJ3780108.1"/>
    <property type="molecule type" value="Genomic_DNA"/>
</dbReference>
<gene>
    <name evidence="1" type="ORF">GGU10DRAFT_381174</name>
</gene>
<accession>A0AA38NIN8</accession>
<organism evidence="1 2">
    <name type="scientific">Lentinula aff. detonsa</name>
    <dbReference type="NCBI Taxonomy" id="2804958"/>
    <lineage>
        <taxon>Eukaryota</taxon>
        <taxon>Fungi</taxon>
        <taxon>Dikarya</taxon>
        <taxon>Basidiomycota</taxon>
        <taxon>Agaricomycotina</taxon>
        <taxon>Agaricomycetes</taxon>
        <taxon>Agaricomycetidae</taxon>
        <taxon>Agaricales</taxon>
        <taxon>Marasmiineae</taxon>
        <taxon>Omphalotaceae</taxon>
        <taxon>Lentinula</taxon>
    </lineage>
</organism>